<evidence type="ECO:0000313" key="2">
    <source>
        <dbReference type="Proteomes" id="UP000032142"/>
    </source>
</evidence>
<accession>A0A0B0PGT9</accession>
<gene>
    <name evidence="1" type="ORF">F383_29626</name>
</gene>
<dbReference type="EMBL" id="KN422232">
    <property type="protein sequence ID" value="KHG22596.1"/>
    <property type="molecule type" value="Genomic_DNA"/>
</dbReference>
<evidence type="ECO:0000313" key="1">
    <source>
        <dbReference type="EMBL" id="KHG22596.1"/>
    </source>
</evidence>
<keyword evidence="2" id="KW-1185">Reference proteome</keyword>
<proteinExistence type="predicted"/>
<dbReference type="Proteomes" id="UP000032142">
    <property type="component" value="Unassembled WGS sequence"/>
</dbReference>
<protein>
    <submittedName>
        <fullName evidence="1">Uncharacterized protein</fullName>
    </submittedName>
</protein>
<organism evidence="1 2">
    <name type="scientific">Gossypium arboreum</name>
    <name type="common">Tree cotton</name>
    <name type="synonym">Gossypium nanking</name>
    <dbReference type="NCBI Taxonomy" id="29729"/>
    <lineage>
        <taxon>Eukaryota</taxon>
        <taxon>Viridiplantae</taxon>
        <taxon>Streptophyta</taxon>
        <taxon>Embryophyta</taxon>
        <taxon>Tracheophyta</taxon>
        <taxon>Spermatophyta</taxon>
        <taxon>Magnoliopsida</taxon>
        <taxon>eudicotyledons</taxon>
        <taxon>Gunneridae</taxon>
        <taxon>Pentapetalae</taxon>
        <taxon>rosids</taxon>
        <taxon>malvids</taxon>
        <taxon>Malvales</taxon>
        <taxon>Malvaceae</taxon>
        <taxon>Malvoideae</taxon>
        <taxon>Gossypium</taxon>
    </lineage>
</organism>
<name>A0A0B0PGT9_GOSAR</name>
<dbReference type="AlphaFoldDB" id="A0A0B0PGT9"/>
<reference evidence="2" key="1">
    <citation type="submission" date="2014-09" db="EMBL/GenBank/DDBJ databases">
        <authorList>
            <person name="Mudge J."/>
            <person name="Ramaraj T."/>
            <person name="Lindquist I.E."/>
            <person name="Bharti A.K."/>
            <person name="Sundararajan A."/>
            <person name="Cameron C.T."/>
            <person name="Woodward J.E."/>
            <person name="May G.D."/>
            <person name="Brubaker C."/>
            <person name="Broadhvest J."/>
            <person name="Wilkins T.A."/>
        </authorList>
    </citation>
    <scope>NUCLEOTIDE SEQUENCE</scope>
    <source>
        <strain evidence="2">cv. AKA8401</strain>
    </source>
</reference>
<sequence>MHIYLFISNIYTYLIFQIN</sequence>